<name>A0ABQ8K9D8_9APHY</name>
<protein>
    <submittedName>
        <fullName evidence="4">FAD dependent oxidoreductase-domain-containing protein</fullName>
    </submittedName>
</protein>
<feature type="compositionally biased region" description="Low complexity" evidence="1">
    <location>
        <begin position="139"/>
        <end position="151"/>
    </location>
</feature>
<evidence type="ECO:0000313" key="4">
    <source>
        <dbReference type="EMBL" id="KAH9833709.1"/>
    </source>
</evidence>
<feature type="compositionally biased region" description="Basic and acidic residues" evidence="1">
    <location>
        <begin position="284"/>
        <end position="300"/>
    </location>
</feature>
<feature type="domain" description="Ribosome maturation protein SDO1/SBDS N-terminal" evidence="2">
    <location>
        <begin position="27"/>
        <end position="95"/>
    </location>
</feature>
<dbReference type="InterPro" id="IPR006076">
    <property type="entry name" value="FAD-dep_OxRdtase"/>
</dbReference>
<dbReference type="PANTHER" id="PTHR13847:SF185">
    <property type="entry name" value="FAD DEPENDENT OXIDOREDUCTASE SUPERFAMILY (AFU_ORTHOLOGUE AFUA_3G02360)"/>
    <property type="match status" value="1"/>
</dbReference>
<keyword evidence="5" id="KW-1185">Reference proteome</keyword>
<evidence type="ECO:0000259" key="3">
    <source>
        <dbReference type="Pfam" id="PF01266"/>
    </source>
</evidence>
<dbReference type="InterPro" id="IPR036786">
    <property type="entry name" value="Ribosome_mat_SBDS_N_sf"/>
</dbReference>
<dbReference type="SUPFAM" id="SSF51971">
    <property type="entry name" value="Nucleotide-binding domain"/>
    <property type="match status" value="1"/>
</dbReference>
<dbReference type="Pfam" id="PF01266">
    <property type="entry name" value="DAO"/>
    <property type="match status" value="1"/>
</dbReference>
<dbReference type="Gene3D" id="3.30.9.10">
    <property type="entry name" value="D-Amino Acid Oxidase, subunit A, domain 2"/>
    <property type="match status" value="1"/>
</dbReference>
<feature type="region of interest" description="Disordered" evidence="1">
    <location>
        <begin position="258"/>
        <end position="339"/>
    </location>
</feature>
<feature type="region of interest" description="Disordered" evidence="1">
    <location>
        <begin position="118"/>
        <end position="159"/>
    </location>
</feature>
<feature type="region of interest" description="Disordered" evidence="1">
    <location>
        <begin position="351"/>
        <end position="378"/>
    </location>
</feature>
<dbReference type="GeneID" id="72007442"/>
<dbReference type="Proteomes" id="UP000814176">
    <property type="component" value="Unassembled WGS sequence"/>
</dbReference>
<dbReference type="RefSeq" id="XP_047776425.1">
    <property type="nucleotide sequence ID" value="XM_047926710.1"/>
</dbReference>
<feature type="compositionally biased region" description="Polar residues" evidence="1">
    <location>
        <begin position="303"/>
        <end position="314"/>
    </location>
</feature>
<accession>A0ABQ8K9D8</accession>
<organism evidence="4 5">
    <name type="scientific">Rhodofomes roseus</name>
    <dbReference type="NCBI Taxonomy" id="34475"/>
    <lineage>
        <taxon>Eukaryota</taxon>
        <taxon>Fungi</taxon>
        <taxon>Dikarya</taxon>
        <taxon>Basidiomycota</taxon>
        <taxon>Agaricomycotina</taxon>
        <taxon>Agaricomycetes</taxon>
        <taxon>Polyporales</taxon>
        <taxon>Rhodofomes</taxon>
    </lineage>
</organism>
<evidence type="ECO:0000256" key="1">
    <source>
        <dbReference type="SAM" id="MobiDB-lite"/>
    </source>
</evidence>
<dbReference type="InterPro" id="IPR019783">
    <property type="entry name" value="SDO1/SBDS_N"/>
</dbReference>
<feature type="domain" description="FAD dependent oxidoreductase" evidence="3">
    <location>
        <begin position="163"/>
        <end position="684"/>
    </location>
</feature>
<reference evidence="4 5" key="1">
    <citation type="journal article" date="2021" name="Environ. Microbiol.">
        <title>Gene family expansions and transcriptome signatures uncover fungal adaptations to wood decay.</title>
        <authorList>
            <person name="Hage H."/>
            <person name="Miyauchi S."/>
            <person name="Viragh M."/>
            <person name="Drula E."/>
            <person name="Min B."/>
            <person name="Chaduli D."/>
            <person name="Navarro D."/>
            <person name="Favel A."/>
            <person name="Norest M."/>
            <person name="Lesage-Meessen L."/>
            <person name="Balint B."/>
            <person name="Merenyi Z."/>
            <person name="de Eugenio L."/>
            <person name="Morin E."/>
            <person name="Martinez A.T."/>
            <person name="Baldrian P."/>
            <person name="Stursova M."/>
            <person name="Martinez M.J."/>
            <person name="Novotny C."/>
            <person name="Magnuson J.K."/>
            <person name="Spatafora J.W."/>
            <person name="Maurice S."/>
            <person name="Pangilinan J."/>
            <person name="Andreopoulos W."/>
            <person name="LaButti K."/>
            <person name="Hundley H."/>
            <person name="Na H."/>
            <person name="Kuo A."/>
            <person name="Barry K."/>
            <person name="Lipzen A."/>
            <person name="Henrissat B."/>
            <person name="Riley R."/>
            <person name="Ahrendt S."/>
            <person name="Nagy L.G."/>
            <person name="Grigoriev I.V."/>
            <person name="Martin F."/>
            <person name="Rosso M.N."/>
        </authorList>
    </citation>
    <scope>NUCLEOTIDE SEQUENCE [LARGE SCALE GENOMIC DNA]</scope>
    <source>
        <strain evidence="4 5">CIRM-BRFM 1785</strain>
    </source>
</reference>
<evidence type="ECO:0000313" key="5">
    <source>
        <dbReference type="Proteomes" id="UP000814176"/>
    </source>
</evidence>
<comment type="caution">
    <text evidence="4">The sequence shown here is derived from an EMBL/GenBank/DDBJ whole genome shotgun (WGS) entry which is preliminary data.</text>
</comment>
<dbReference type="Pfam" id="PF01172">
    <property type="entry name" value="SBDS_N"/>
    <property type="match status" value="1"/>
</dbReference>
<dbReference type="InterPro" id="IPR036188">
    <property type="entry name" value="FAD/NAD-bd_sf"/>
</dbReference>
<dbReference type="EMBL" id="JADCUA010000017">
    <property type="protein sequence ID" value="KAH9833709.1"/>
    <property type="molecule type" value="Genomic_DNA"/>
</dbReference>
<dbReference type="SUPFAM" id="SSF89895">
    <property type="entry name" value="FYSH domain"/>
    <property type="match status" value="1"/>
</dbReference>
<dbReference type="Gene3D" id="3.30.1250.10">
    <property type="entry name" value="Ribosome maturation protein SBDS, N-terminal domain"/>
    <property type="match status" value="1"/>
</dbReference>
<dbReference type="PANTHER" id="PTHR13847">
    <property type="entry name" value="SARCOSINE DEHYDROGENASE-RELATED"/>
    <property type="match status" value="1"/>
</dbReference>
<feature type="compositionally biased region" description="Low complexity" evidence="1">
    <location>
        <begin position="364"/>
        <end position="378"/>
    </location>
</feature>
<dbReference type="Gene3D" id="3.50.50.60">
    <property type="entry name" value="FAD/NAD(P)-binding domain"/>
    <property type="match status" value="2"/>
</dbReference>
<evidence type="ECO:0000259" key="2">
    <source>
        <dbReference type="Pfam" id="PF01172"/>
    </source>
</evidence>
<gene>
    <name evidence="4" type="ORF">C8Q71DRAFT_849645</name>
</gene>
<proteinExistence type="predicted"/>
<sequence>MSSWSTPKRYVALRSSKVQVVTGCCALQYHKWKEGGTTIPLVDVVDSFQVLWSNQGNQGILSTPSRQQLENDFGTHVDTDVVKQILEKGKEQTGKAVASGMVATNQSKGSFAVDTKGKSLSGVQSGGGRVKIRRQDKQSSGSLSHVLSLSSATPPLTPDAMPDTVVLGGGIIGLSTAYYLAQLSRESGTEHTIHIVEPCPQLFSSASGKAGGFLAKDWFNPTMAPLGDLSFRLHRELAEKHNGRARWGYSPSISYSLDRNGSVKGDSDVESERDLDSEPPLTPRSEHRSVEGEQEVREEAGSNGYTAGQTNTTEAVPRHHRKKSAAGEDWMESGESRLAAAEQRIAEAVAASTAAAEAEEERPVGAGAEEQAAAELAQANADAEMAALAKEDAAAADLAKLDEPFWLRTKPHTVQAISDKTTTAQCNPHQLCEFLLDSCLAMGVRLHHPAQATRLFHSDAKDPSSQTMLEITCISRTSVGRTIRTGCYNVACDSLVIAAGCWTPDAFSAFFPNAPRRPPIDRHAGFSLRVHSRHWKPAPPSAAEPYPGPCHAIFTSDPSGFSPELFTRVGSELWIGGLNDAELALPADPMDAQPDPEAVERMLAVGRELCGEDIEVIDSGVCFRPVTPSRKPVISRVGEERLGGGVVPRARPGADVPGGVYVAAGHGPWGISMSLGTGLVVSEMILGRETSADVKTLGKW</sequence>
<feature type="compositionally biased region" description="Basic and acidic residues" evidence="1">
    <location>
        <begin position="265"/>
        <end position="276"/>
    </location>
</feature>